<evidence type="ECO:0000313" key="3">
    <source>
        <dbReference type="WBParaSite" id="BPAG_0000359401-mRNA-1"/>
    </source>
</evidence>
<organism evidence="3">
    <name type="scientific">Brugia pahangi</name>
    <name type="common">Filarial nematode worm</name>
    <dbReference type="NCBI Taxonomy" id="6280"/>
    <lineage>
        <taxon>Eukaryota</taxon>
        <taxon>Metazoa</taxon>
        <taxon>Ecdysozoa</taxon>
        <taxon>Nematoda</taxon>
        <taxon>Chromadorea</taxon>
        <taxon>Rhabditida</taxon>
        <taxon>Spirurina</taxon>
        <taxon>Spiruromorpha</taxon>
        <taxon>Filarioidea</taxon>
        <taxon>Onchocercidae</taxon>
        <taxon>Brugia</taxon>
    </lineage>
</organism>
<sequence length="90" mass="10005">MTSIAEAVTATKMKATVMKCHDCNAPFTSEFGNCASGNECLAKDISHSDKDDQKKDWWWCRDCMATVCRLRIIAVKIVKEMSDGSKNNPS</sequence>
<protein>
    <submittedName>
        <fullName evidence="3">Zf-RVT domain-containing protein</fullName>
    </submittedName>
</protein>
<evidence type="ECO:0000313" key="2">
    <source>
        <dbReference type="Proteomes" id="UP000278627"/>
    </source>
</evidence>
<accession>A0A0N4T5W1</accession>
<proteinExistence type="predicted"/>
<evidence type="ECO:0000313" key="1">
    <source>
        <dbReference type="EMBL" id="VDN84748.1"/>
    </source>
</evidence>
<dbReference type="EMBL" id="UZAD01001108">
    <property type="protein sequence ID" value="VDN84748.1"/>
    <property type="molecule type" value="Genomic_DNA"/>
</dbReference>
<reference evidence="1 2" key="2">
    <citation type="submission" date="2018-11" db="EMBL/GenBank/DDBJ databases">
        <authorList>
            <consortium name="Pathogen Informatics"/>
        </authorList>
    </citation>
    <scope>NUCLEOTIDE SEQUENCE [LARGE SCALE GENOMIC DNA]</scope>
</reference>
<keyword evidence="2" id="KW-1185">Reference proteome</keyword>
<dbReference type="AlphaFoldDB" id="A0A0N4T5W1"/>
<reference evidence="3" key="1">
    <citation type="submission" date="2017-02" db="UniProtKB">
        <authorList>
            <consortium name="WormBaseParasite"/>
        </authorList>
    </citation>
    <scope>IDENTIFICATION</scope>
</reference>
<dbReference type="WBParaSite" id="BPAG_0000359401-mRNA-1">
    <property type="protein sequence ID" value="BPAG_0000359401-mRNA-1"/>
    <property type="gene ID" value="BPAG_0000359401"/>
</dbReference>
<dbReference type="Proteomes" id="UP000278627">
    <property type="component" value="Unassembled WGS sequence"/>
</dbReference>
<gene>
    <name evidence="1" type="ORF">BPAG_LOCUS3562</name>
</gene>
<name>A0A0N4T5W1_BRUPA</name>